<dbReference type="Proteomes" id="UP000507695">
    <property type="component" value="Unassembled WGS sequence"/>
</dbReference>
<gene>
    <name evidence="2" type="ORF">NCTC9183_02976</name>
</gene>
<protein>
    <submittedName>
        <fullName evidence="2">Uncharacterized protein</fullName>
    </submittedName>
</protein>
<dbReference type="EMBL" id="CABDVL010000003">
    <property type="protein sequence ID" value="VTM54352.1"/>
    <property type="molecule type" value="Genomic_DNA"/>
</dbReference>
<organism evidence="2">
    <name type="scientific">Klebsiella pneumoniae</name>
    <dbReference type="NCBI Taxonomy" id="573"/>
    <lineage>
        <taxon>Bacteria</taxon>
        <taxon>Pseudomonadati</taxon>
        <taxon>Pseudomonadota</taxon>
        <taxon>Gammaproteobacteria</taxon>
        <taxon>Enterobacterales</taxon>
        <taxon>Enterobacteriaceae</taxon>
        <taxon>Klebsiella/Raoultella group</taxon>
        <taxon>Klebsiella</taxon>
        <taxon>Klebsiella pneumoniae complex</taxon>
    </lineage>
</organism>
<feature type="compositionally biased region" description="Polar residues" evidence="1">
    <location>
        <begin position="9"/>
        <end position="51"/>
    </location>
</feature>
<evidence type="ECO:0000256" key="1">
    <source>
        <dbReference type="SAM" id="MobiDB-lite"/>
    </source>
</evidence>
<accession>A0A4P0Y1N9</accession>
<dbReference type="AlphaFoldDB" id="A0A4P0Y1N9"/>
<reference evidence="2" key="1">
    <citation type="submission" date="2019-04" db="EMBL/GenBank/DDBJ databases">
        <authorList>
            <consortium name="Pathogen Informatics"/>
        </authorList>
    </citation>
    <scope>NUCLEOTIDE SEQUENCE</scope>
    <source>
        <strain evidence="2">NCTC9183</strain>
    </source>
</reference>
<proteinExistence type="predicted"/>
<name>A0A4P0Y1N9_KLEPN</name>
<sequence length="65" mass="6473">MAIHGRPDNASSEVNGGYFASSSGEATTQRGTSASSTDTVAGSTSAPTRNSAVDIIAEEVDGIIV</sequence>
<evidence type="ECO:0000313" key="2">
    <source>
        <dbReference type="EMBL" id="VTM54352.1"/>
    </source>
</evidence>
<feature type="region of interest" description="Disordered" evidence="1">
    <location>
        <begin position="1"/>
        <end position="52"/>
    </location>
</feature>